<gene>
    <name evidence="2" type="ORF">OBE_14476</name>
</gene>
<dbReference type="SUPFAM" id="SSF142433">
    <property type="entry name" value="CinA-like"/>
    <property type="match status" value="1"/>
</dbReference>
<dbReference type="InterPro" id="IPR008136">
    <property type="entry name" value="CinA_C"/>
</dbReference>
<dbReference type="AlphaFoldDB" id="K1S2Y7"/>
<dbReference type="InterPro" id="IPR036653">
    <property type="entry name" value="CinA-like_C"/>
</dbReference>
<protein>
    <submittedName>
        <fullName evidence="2">Protein containing CinA domain protein</fullName>
    </submittedName>
</protein>
<evidence type="ECO:0000259" key="1">
    <source>
        <dbReference type="Pfam" id="PF02464"/>
    </source>
</evidence>
<dbReference type="Pfam" id="PF02464">
    <property type="entry name" value="CinA"/>
    <property type="match status" value="1"/>
</dbReference>
<proteinExistence type="predicted"/>
<dbReference type="Gene3D" id="3.90.950.20">
    <property type="entry name" value="CinA-like"/>
    <property type="match status" value="1"/>
</dbReference>
<reference evidence="2" key="1">
    <citation type="journal article" date="2013" name="Environ. Microbiol.">
        <title>Microbiota from the distal guts of lean and obese adolescents exhibit partial functional redundancy besides clear differences in community structure.</title>
        <authorList>
            <person name="Ferrer M."/>
            <person name="Ruiz A."/>
            <person name="Lanza F."/>
            <person name="Haange S.B."/>
            <person name="Oberbach A."/>
            <person name="Till H."/>
            <person name="Bargiela R."/>
            <person name="Campoy C."/>
            <person name="Segura M.T."/>
            <person name="Richter M."/>
            <person name="von Bergen M."/>
            <person name="Seifert J."/>
            <person name="Suarez A."/>
        </authorList>
    </citation>
    <scope>NUCLEOTIDE SEQUENCE</scope>
</reference>
<organism evidence="2">
    <name type="scientific">human gut metagenome</name>
    <dbReference type="NCBI Taxonomy" id="408170"/>
    <lineage>
        <taxon>unclassified sequences</taxon>
        <taxon>metagenomes</taxon>
        <taxon>organismal metagenomes</taxon>
    </lineage>
</organism>
<evidence type="ECO:0000313" key="2">
    <source>
        <dbReference type="EMBL" id="EKC49754.1"/>
    </source>
</evidence>
<accession>K1S2Y7</accession>
<dbReference type="NCBIfam" id="TIGR00199">
    <property type="entry name" value="PncC_domain"/>
    <property type="match status" value="1"/>
</dbReference>
<dbReference type="EMBL" id="AJWZ01009982">
    <property type="protein sequence ID" value="EKC49754.1"/>
    <property type="molecule type" value="Genomic_DNA"/>
</dbReference>
<sequence length="115" mass="11945">MVAYSNESKSNLLGVDPETIACRGAVSEEVARQMAEGARRTAGADYAVATTGIAGPAGGTEQKPVGTVWMAVAGPHRTVTLLKQCGTDRGQIIDRASAFALALLRDEIERDAAGE</sequence>
<comment type="caution">
    <text evidence="2">The sequence shown here is derived from an EMBL/GenBank/DDBJ whole genome shotgun (WGS) entry which is preliminary data.</text>
</comment>
<feature type="domain" description="CinA C-terminal" evidence="1">
    <location>
        <begin position="1"/>
        <end position="107"/>
    </location>
</feature>
<name>K1S2Y7_9ZZZZ</name>